<evidence type="ECO:0000313" key="1">
    <source>
        <dbReference type="EMBL" id="CAG9946137.1"/>
    </source>
</evidence>
<accession>A0ACA9TZ45</accession>
<gene>
    <name evidence="1" type="ORF">CRV2_00005016</name>
</gene>
<organism evidence="1 2">
    <name type="scientific">Clonostachys rosea f. rosea IK726</name>
    <dbReference type="NCBI Taxonomy" id="1349383"/>
    <lineage>
        <taxon>Eukaryota</taxon>
        <taxon>Fungi</taxon>
        <taxon>Dikarya</taxon>
        <taxon>Ascomycota</taxon>
        <taxon>Pezizomycotina</taxon>
        <taxon>Sordariomycetes</taxon>
        <taxon>Hypocreomycetidae</taxon>
        <taxon>Hypocreales</taxon>
        <taxon>Bionectriaceae</taxon>
        <taxon>Clonostachys</taxon>
    </lineage>
</organism>
<protein>
    <submittedName>
        <fullName evidence="1">Uncharacterized protein</fullName>
    </submittedName>
</protein>
<dbReference type="Proteomes" id="UP000836387">
    <property type="component" value="Unassembled WGS sequence"/>
</dbReference>
<name>A0ACA9TZ45_BIOOC</name>
<comment type="caution">
    <text evidence="1">The sequence shown here is derived from an EMBL/GenBank/DDBJ whole genome shotgun (WGS) entry which is preliminary data.</text>
</comment>
<sequence length="482" mass="53244">MLHLPNEILEAIVSWLETQRDINALVRTSRRLCYSLNSTLYRRNVEDSGGSALTWAVIHRRELTGKDPEDDTYGDAEEITAEETAEGVAEETAIKAVRAGARGGEALWRSVRYRDEKMAKLILSSDNADSEMLRGDDDAYKVLDRAIKAGHVPVVKLLMERARIAADSPVMKVSHSRRKQTPLYQAIDWGQEPVIEMMMSLGEIDINARGYMGETPFTMAAALGLAVTVKLFLDSGKADAGSYTDDNSSALMLAISGAHDDTAKMLLLQDGVDVNHANDDGHRALSLAAREGLEDMVKTLIDMENVEVDFKDNRGFTPLVRASQRGHLSIVELLLDSGGVDPDDRFVGDYRKTLARAVYAQHLPVIRLLLDSGYININEVDERHRTALHHACGLHAEEVVEYLLQRDGIDANITDNKGFTPLMIAAASSRGFLTVKILLQSGKVDIALQSHDGATAISIAHTKRRGQTFQLLENWDRRSKGE</sequence>
<reference evidence="1" key="2">
    <citation type="submission" date="2021-10" db="EMBL/GenBank/DDBJ databases">
        <authorList>
            <person name="Piombo E."/>
        </authorList>
    </citation>
    <scope>NUCLEOTIDE SEQUENCE</scope>
</reference>
<reference evidence="1" key="1">
    <citation type="submission" date="2020-04" db="EMBL/GenBank/DDBJ databases">
        <authorList>
            <person name="Broberg M."/>
        </authorList>
    </citation>
    <scope>NUCLEOTIDE SEQUENCE</scope>
</reference>
<proteinExistence type="predicted"/>
<evidence type="ECO:0000313" key="2">
    <source>
        <dbReference type="Proteomes" id="UP000836387"/>
    </source>
</evidence>
<keyword evidence="2" id="KW-1185">Reference proteome</keyword>
<dbReference type="EMBL" id="CADEHS020000010">
    <property type="protein sequence ID" value="CAG9946137.1"/>
    <property type="molecule type" value="Genomic_DNA"/>
</dbReference>